<dbReference type="PANTHER" id="PTHR42208">
    <property type="entry name" value="HEAVY METAL TRANSPORTER-RELATED"/>
    <property type="match status" value="1"/>
</dbReference>
<organism evidence="3 4">
    <name type="scientific">Pelovirga terrestris</name>
    <dbReference type="NCBI Taxonomy" id="2771352"/>
    <lineage>
        <taxon>Bacteria</taxon>
        <taxon>Pseudomonadati</taxon>
        <taxon>Thermodesulfobacteriota</taxon>
        <taxon>Desulfuromonadia</taxon>
        <taxon>Geobacterales</taxon>
        <taxon>Geobacteraceae</taxon>
        <taxon>Pelovirga</taxon>
    </lineage>
</organism>
<dbReference type="InterPro" id="IPR039447">
    <property type="entry name" value="UreH-like_TM_dom"/>
</dbReference>
<dbReference type="AlphaFoldDB" id="A0A8J6QLG7"/>
<dbReference type="Proteomes" id="UP000632828">
    <property type="component" value="Unassembled WGS sequence"/>
</dbReference>
<evidence type="ECO:0000256" key="1">
    <source>
        <dbReference type="SAM" id="Phobius"/>
    </source>
</evidence>
<feature type="transmembrane region" description="Helical" evidence="1">
    <location>
        <begin position="6"/>
        <end position="32"/>
    </location>
</feature>
<feature type="transmembrane region" description="Helical" evidence="1">
    <location>
        <begin position="132"/>
        <end position="153"/>
    </location>
</feature>
<accession>A0A8J6QLG7</accession>
<gene>
    <name evidence="3" type="ORF">ICT70_07530</name>
</gene>
<evidence type="ECO:0000259" key="2">
    <source>
        <dbReference type="Pfam" id="PF13386"/>
    </source>
</evidence>
<comment type="caution">
    <text evidence="3">The sequence shown here is derived from an EMBL/GenBank/DDBJ whole genome shotgun (WGS) entry which is preliminary data.</text>
</comment>
<reference evidence="3" key="1">
    <citation type="submission" date="2020-09" db="EMBL/GenBank/DDBJ databases">
        <title>Pelobacter alkaliphilus sp. nov., a novel anaerobic arsenate-reducing bacterium from terrestrial mud volcano.</title>
        <authorList>
            <person name="Khomyakova M.A."/>
            <person name="Merkel A.Y."/>
            <person name="Slobodkin A.I."/>
        </authorList>
    </citation>
    <scope>NUCLEOTIDE SEQUENCE</scope>
    <source>
        <strain evidence="3">M08fum</strain>
    </source>
</reference>
<feature type="transmembrane region" description="Helical" evidence="1">
    <location>
        <begin position="53"/>
        <end position="72"/>
    </location>
</feature>
<feature type="transmembrane region" description="Helical" evidence="1">
    <location>
        <begin position="165"/>
        <end position="184"/>
    </location>
</feature>
<feature type="domain" description="Urease accessory protein UreH-like transmembrane" evidence="2">
    <location>
        <begin position="8"/>
        <end position="211"/>
    </location>
</feature>
<keyword evidence="1" id="KW-1133">Transmembrane helix</keyword>
<name>A0A8J6QLG7_9BACT</name>
<feature type="transmembrane region" description="Helical" evidence="1">
    <location>
        <begin position="78"/>
        <end position="101"/>
    </location>
</feature>
<protein>
    <submittedName>
        <fullName evidence="3">Sulfite exporter TauE/SafE family protein</fullName>
    </submittedName>
</protein>
<proteinExistence type="predicted"/>
<feature type="transmembrane region" description="Helical" evidence="1">
    <location>
        <begin position="196"/>
        <end position="214"/>
    </location>
</feature>
<dbReference type="RefSeq" id="WP_191155119.1">
    <property type="nucleotide sequence ID" value="NZ_JACWUN010000007.1"/>
</dbReference>
<dbReference type="PANTHER" id="PTHR42208:SF1">
    <property type="entry name" value="HEAVY METAL TRANSPORTER"/>
    <property type="match status" value="1"/>
</dbReference>
<evidence type="ECO:0000313" key="3">
    <source>
        <dbReference type="EMBL" id="MBD1400519.1"/>
    </source>
</evidence>
<dbReference type="Pfam" id="PF13386">
    <property type="entry name" value="DsbD_2"/>
    <property type="match status" value="1"/>
</dbReference>
<keyword evidence="1" id="KW-0472">Membrane</keyword>
<keyword evidence="4" id="KW-1185">Reference proteome</keyword>
<dbReference type="EMBL" id="JACWUN010000007">
    <property type="protein sequence ID" value="MBD1400519.1"/>
    <property type="molecule type" value="Genomic_DNA"/>
</dbReference>
<evidence type="ECO:0000313" key="4">
    <source>
        <dbReference type="Proteomes" id="UP000632828"/>
    </source>
</evidence>
<sequence>MDPLYSLALMTGLFGSAHCIGMCGGIVTALSLTADGRNSGPFFHLLYNIGRTITYGFIGLVVGWLGSALAMSGSYQQVTLGLLLFSDILVILIGLGSAGLFSRINIMALEFAGPIQYLTRAVKGLRRLPPALSALPLGMLFGFLPCGLLYAMAITAAGSADPLRGAITMIAFGVGTIPSLFLVGSAAQWFSRKRNWMLKGAGLLVALMGCYNLFRHLTMDVVCH</sequence>
<keyword evidence="1" id="KW-0812">Transmembrane</keyword>